<dbReference type="AlphaFoldDB" id="A0A0T9TFW7"/>
<dbReference type="EC" id="2.1.1.144" evidence="1"/>
<keyword evidence="1" id="KW-0489">Methyltransferase</keyword>
<proteinExistence type="predicted"/>
<name>A0A0T9TFW7_YERAL</name>
<dbReference type="Proteomes" id="UP000041595">
    <property type="component" value="Unassembled WGS sequence"/>
</dbReference>
<dbReference type="EMBL" id="CQEJ01000005">
    <property type="protein sequence ID" value="CNK80431.1"/>
    <property type="molecule type" value="Genomic_DNA"/>
</dbReference>
<dbReference type="GO" id="GO:0032259">
    <property type="term" value="P:methylation"/>
    <property type="evidence" value="ECO:0007669"/>
    <property type="project" value="UniProtKB-KW"/>
</dbReference>
<gene>
    <name evidence="1" type="primary">tam</name>
    <name evidence="1" type="ORF">ERS137965_01118</name>
</gene>
<evidence type="ECO:0000313" key="2">
    <source>
        <dbReference type="Proteomes" id="UP000041595"/>
    </source>
</evidence>
<organism evidence="1 2">
    <name type="scientific">Yersinia aldovae</name>
    <dbReference type="NCBI Taxonomy" id="29483"/>
    <lineage>
        <taxon>Bacteria</taxon>
        <taxon>Pseudomonadati</taxon>
        <taxon>Pseudomonadota</taxon>
        <taxon>Gammaproteobacteria</taxon>
        <taxon>Enterobacterales</taxon>
        <taxon>Yersiniaceae</taxon>
        <taxon>Yersinia</taxon>
    </lineage>
</organism>
<dbReference type="GO" id="GO:0030798">
    <property type="term" value="F:trans-aconitate 2-methyltransferase activity"/>
    <property type="evidence" value="ECO:0007669"/>
    <property type="project" value="UniProtKB-EC"/>
</dbReference>
<reference evidence="1 2" key="1">
    <citation type="submission" date="2015-03" db="EMBL/GenBank/DDBJ databases">
        <authorList>
            <person name="Murphy D."/>
        </authorList>
    </citation>
    <scope>NUCLEOTIDE SEQUENCE [LARGE SCALE GENOMIC DNA]</scope>
    <source>
        <strain evidence="1 2">IP06005</strain>
    </source>
</reference>
<dbReference type="RefSeq" id="WP_042839272.1">
    <property type="nucleotide sequence ID" value="NZ_CQEJ01000005.1"/>
</dbReference>
<dbReference type="STRING" id="1453495.AT01_3904"/>
<protein>
    <submittedName>
        <fullName evidence="1">Trans-aconitate 2-methyltransferase</fullName>
        <ecNumber evidence="1">2.1.1.144</ecNumber>
    </submittedName>
</protein>
<accession>A0A0T9TFW7</accession>
<evidence type="ECO:0000313" key="1">
    <source>
        <dbReference type="EMBL" id="CNK80431.1"/>
    </source>
</evidence>
<keyword evidence="1" id="KW-0808">Transferase</keyword>
<sequence>MILHLHFPDAQLVGIDADLLSSHVNQIDTWRTIYYHRMFLSAAIADCLRATPDTSQQDFLQDYLARIDTAARNKPMSAAYWGCHVYLLSPRPDNNRVGSAGEIHSPAHSYK</sequence>